<keyword evidence="1" id="KW-1133">Transmembrane helix</keyword>
<dbReference type="Proteomes" id="UP000192591">
    <property type="component" value="Unassembled WGS sequence"/>
</dbReference>
<evidence type="ECO:0000256" key="1">
    <source>
        <dbReference type="SAM" id="Phobius"/>
    </source>
</evidence>
<evidence type="ECO:0000313" key="2">
    <source>
        <dbReference type="EMBL" id="OQO89753.1"/>
    </source>
</evidence>
<dbReference type="AlphaFoldDB" id="A0A1V8ZYB6"/>
<proteinExistence type="predicted"/>
<comment type="caution">
    <text evidence="2">The sequence shown here is derived from an EMBL/GenBank/DDBJ whole genome shotgun (WGS) entry which is preliminary data.</text>
</comment>
<dbReference type="EMBL" id="MWIH01000009">
    <property type="protein sequence ID" value="OQO89753.1"/>
    <property type="molecule type" value="Genomic_DNA"/>
</dbReference>
<gene>
    <name evidence="2" type="ORF">B1813_21435</name>
</gene>
<reference evidence="2 3" key="1">
    <citation type="submission" date="2017-02" db="EMBL/GenBank/DDBJ databases">
        <title>Draft genome of Saccharomonospora sp. 154.</title>
        <authorList>
            <person name="Alonso-Carmona G.S."/>
            <person name="De La Haba R."/>
            <person name="Vera-Gargallo B."/>
            <person name="Sandoval-Trujillo A.H."/>
            <person name="Ramirez-Duran N."/>
            <person name="Ventosa A."/>
        </authorList>
    </citation>
    <scope>NUCLEOTIDE SEQUENCE [LARGE SCALE GENOMIC DNA]</scope>
    <source>
        <strain evidence="2 3">LRS4.154</strain>
    </source>
</reference>
<feature type="transmembrane region" description="Helical" evidence="1">
    <location>
        <begin position="6"/>
        <end position="24"/>
    </location>
</feature>
<keyword evidence="3" id="KW-1185">Reference proteome</keyword>
<name>A0A1V8ZYB6_SACPI</name>
<keyword evidence="1" id="KW-0472">Membrane</keyword>
<organism evidence="2 3">
    <name type="scientific">Saccharomonospora piscinae</name>
    <dbReference type="NCBI Taxonomy" id="687388"/>
    <lineage>
        <taxon>Bacteria</taxon>
        <taxon>Bacillati</taxon>
        <taxon>Actinomycetota</taxon>
        <taxon>Actinomycetes</taxon>
        <taxon>Pseudonocardiales</taxon>
        <taxon>Pseudonocardiaceae</taxon>
        <taxon>Saccharomonospora</taxon>
    </lineage>
</organism>
<protein>
    <submittedName>
        <fullName evidence="2">Uncharacterized protein</fullName>
    </submittedName>
</protein>
<evidence type="ECO:0000313" key="3">
    <source>
        <dbReference type="Proteomes" id="UP000192591"/>
    </source>
</evidence>
<sequence>MASIIAVSVLVVLVVGGIVLVVKLDSWRPSRAFKARHPRLYPKDGCPQCGRRRVTTVVSDNRLNGMNECRACRFVWDPERSLP</sequence>
<dbReference type="STRING" id="1962155.B1813_21435"/>
<keyword evidence="1" id="KW-0812">Transmembrane</keyword>
<accession>A0A1V8ZYB6</accession>